<dbReference type="HOGENOM" id="CLU_3078202_0_0_6"/>
<dbReference type="EMBL" id="ABWL02000016">
    <property type="protein sequence ID" value="EFE07339.1"/>
    <property type="molecule type" value="Genomic_DNA"/>
</dbReference>
<evidence type="ECO:0000313" key="2">
    <source>
        <dbReference type="Proteomes" id="UP000003880"/>
    </source>
</evidence>
<dbReference type="AlphaFoldDB" id="D4BG52"/>
<gene>
    <name evidence="1" type="ORF">CIT292_09223</name>
</gene>
<proteinExistence type="predicted"/>
<sequence length="52" mass="6055">MCQSISLAKANQQWTYLIQSFQRINSIHKAFTIVRGADTVYKLFLNNTSYKL</sequence>
<comment type="caution">
    <text evidence="1">The sequence shown here is derived from an EMBL/GenBank/DDBJ whole genome shotgun (WGS) entry which is preliminary data.</text>
</comment>
<accession>D4BG52</accession>
<dbReference type="Proteomes" id="UP000003880">
    <property type="component" value="Unassembled WGS sequence"/>
</dbReference>
<organism evidence="1 2">
    <name type="scientific">Citrobacter youngae ATCC 29220</name>
    <dbReference type="NCBI Taxonomy" id="500640"/>
    <lineage>
        <taxon>Bacteria</taxon>
        <taxon>Pseudomonadati</taxon>
        <taxon>Pseudomonadota</taxon>
        <taxon>Gammaproteobacteria</taxon>
        <taxon>Enterobacterales</taxon>
        <taxon>Enterobacteriaceae</taxon>
        <taxon>Citrobacter</taxon>
        <taxon>Citrobacter freundii complex</taxon>
    </lineage>
</organism>
<evidence type="ECO:0000313" key="1">
    <source>
        <dbReference type="EMBL" id="EFE07339.1"/>
    </source>
</evidence>
<name>D4BG52_9ENTR</name>
<reference evidence="1 2" key="1">
    <citation type="submission" date="2010-02" db="EMBL/GenBank/DDBJ databases">
        <authorList>
            <person name="Weinstock G."/>
            <person name="Sodergren E."/>
            <person name="Clifton S."/>
            <person name="Fulton L."/>
            <person name="Fulton B."/>
            <person name="Courtney L."/>
            <person name="Fronick C."/>
            <person name="Harrison M."/>
            <person name="Strong C."/>
            <person name="Farmer C."/>
            <person name="Delahaunty K."/>
            <person name="Markovic C."/>
            <person name="Hall O."/>
            <person name="Minx P."/>
            <person name="Tomlinson C."/>
            <person name="Mitreva M."/>
            <person name="Nelson J."/>
            <person name="Hou S."/>
            <person name="Wollam A."/>
            <person name="Pepin K.H."/>
            <person name="Johnson M."/>
            <person name="Bhonagiri V."/>
            <person name="Zhang X."/>
            <person name="Suruliraj S."/>
            <person name="Warren W."/>
            <person name="Chinwalla A."/>
            <person name="Mardis E.R."/>
            <person name="Wilson R.K."/>
        </authorList>
    </citation>
    <scope>NUCLEOTIDE SEQUENCE [LARGE SCALE GENOMIC DNA]</scope>
    <source>
        <strain evidence="1 2">ATCC 29220</strain>
    </source>
</reference>
<protein>
    <submittedName>
        <fullName evidence="1">Uncharacterized protein</fullName>
    </submittedName>
</protein>